<evidence type="ECO:0000313" key="2">
    <source>
        <dbReference type="Proteomes" id="UP000799764"/>
    </source>
</evidence>
<proteinExistence type="predicted"/>
<organism evidence="1 2">
    <name type="scientific">Karstenula rhodostoma CBS 690.94</name>
    <dbReference type="NCBI Taxonomy" id="1392251"/>
    <lineage>
        <taxon>Eukaryota</taxon>
        <taxon>Fungi</taxon>
        <taxon>Dikarya</taxon>
        <taxon>Ascomycota</taxon>
        <taxon>Pezizomycotina</taxon>
        <taxon>Dothideomycetes</taxon>
        <taxon>Pleosporomycetidae</taxon>
        <taxon>Pleosporales</taxon>
        <taxon>Massarineae</taxon>
        <taxon>Didymosphaeriaceae</taxon>
        <taxon>Karstenula</taxon>
    </lineage>
</organism>
<name>A0A9P4PE26_9PLEO</name>
<keyword evidence="2" id="KW-1185">Reference proteome</keyword>
<dbReference type="AlphaFoldDB" id="A0A9P4PE26"/>
<protein>
    <submittedName>
        <fullName evidence="1">Uncharacterized protein</fullName>
    </submittedName>
</protein>
<dbReference type="EMBL" id="MU001506">
    <property type="protein sequence ID" value="KAF2441266.1"/>
    <property type="molecule type" value="Genomic_DNA"/>
</dbReference>
<accession>A0A9P4PE26</accession>
<comment type="caution">
    <text evidence="1">The sequence shown here is derived from an EMBL/GenBank/DDBJ whole genome shotgun (WGS) entry which is preliminary data.</text>
</comment>
<dbReference type="Proteomes" id="UP000799764">
    <property type="component" value="Unassembled WGS sequence"/>
</dbReference>
<evidence type="ECO:0000313" key="1">
    <source>
        <dbReference type="EMBL" id="KAF2441266.1"/>
    </source>
</evidence>
<gene>
    <name evidence="1" type="ORF">P171DRAFT_93532</name>
</gene>
<reference evidence="1" key="1">
    <citation type="journal article" date="2020" name="Stud. Mycol.">
        <title>101 Dothideomycetes genomes: a test case for predicting lifestyles and emergence of pathogens.</title>
        <authorList>
            <person name="Haridas S."/>
            <person name="Albert R."/>
            <person name="Binder M."/>
            <person name="Bloem J."/>
            <person name="Labutti K."/>
            <person name="Salamov A."/>
            <person name="Andreopoulos B."/>
            <person name="Baker S."/>
            <person name="Barry K."/>
            <person name="Bills G."/>
            <person name="Bluhm B."/>
            <person name="Cannon C."/>
            <person name="Castanera R."/>
            <person name="Culley D."/>
            <person name="Daum C."/>
            <person name="Ezra D."/>
            <person name="Gonzalez J."/>
            <person name="Henrissat B."/>
            <person name="Kuo A."/>
            <person name="Liang C."/>
            <person name="Lipzen A."/>
            <person name="Lutzoni F."/>
            <person name="Magnuson J."/>
            <person name="Mondo S."/>
            <person name="Nolan M."/>
            <person name="Ohm R."/>
            <person name="Pangilinan J."/>
            <person name="Park H.-J."/>
            <person name="Ramirez L."/>
            <person name="Alfaro M."/>
            <person name="Sun H."/>
            <person name="Tritt A."/>
            <person name="Yoshinaga Y."/>
            <person name="Zwiers L.-H."/>
            <person name="Turgeon B."/>
            <person name="Goodwin S."/>
            <person name="Spatafora J."/>
            <person name="Crous P."/>
            <person name="Grigoriev I."/>
        </authorList>
    </citation>
    <scope>NUCLEOTIDE SEQUENCE</scope>
    <source>
        <strain evidence="1">CBS 690.94</strain>
    </source>
</reference>
<sequence length="205" mass="22361">MIKRHHPCRDLASWHTGVHGIGLGGVASKLSCLIHHDDWQAVYPGLHLRPLYFGTCREPYLSLPASFVFEWKLFHVSTWAPTSRQTSHLPISGEVYGSIVNAVVAAPVSSPWFALISRGRLQLHWLCGSERAAHAHDRVVRMATNICHGLPPRLKSVGAVVLPSIPHCGADAGPSERVHTLARESTLPAHSSTGLRFLTSPVSKA</sequence>